<feature type="non-terminal residue" evidence="1">
    <location>
        <position position="1"/>
    </location>
</feature>
<gene>
    <name evidence="1" type="ORF">SCALOS_LOCUS5349</name>
</gene>
<reference evidence="1" key="1">
    <citation type="submission" date="2021-06" db="EMBL/GenBank/DDBJ databases">
        <authorList>
            <person name="Kallberg Y."/>
            <person name="Tangrot J."/>
            <person name="Rosling A."/>
        </authorList>
    </citation>
    <scope>NUCLEOTIDE SEQUENCE</scope>
    <source>
        <strain evidence="1">AU212A</strain>
    </source>
</reference>
<dbReference type="EMBL" id="CAJVPM010008574">
    <property type="protein sequence ID" value="CAG8556220.1"/>
    <property type="molecule type" value="Genomic_DNA"/>
</dbReference>
<name>A0ACA9LX99_9GLOM</name>
<sequence>KERIAKENMLNLENKENMSDLESEENMFNLESKDEEDIGPAYLLVKNQIFKSLKTTNNESSLLVIRNNAESLIRIDQKDYNNYEGKFSVTSQNAENAKSLIRIAGYNSCICNSDRLNNCENIDTESLIRT</sequence>
<dbReference type="Proteomes" id="UP000789860">
    <property type="component" value="Unassembled WGS sequence"/>
</dbReference>
<comment type="caution">
    <text evidence="1">The sequence shown here is derived from an EMBL/GenBank/DDBJ whole genome shotgun (WGS) entry which is preliminary data.</text>
</comment>
<accession>A0ACA9LX99</accession>
<protein>
    <submittedName>
        <fullName evidence="1">7114_t:CDS:1</fullName>
    </submittedName>
</protein>
<evidence type="ECO:0000313" key="2">
    <source>
        <dbReference type="Proteomes" id="UP000789860"/>
    </source>
</evidence>
<keyword evidence="2" id="KW-1185">Reference proteome</keyword>
<feature type="non-terminal residue" evidence="1">
    <location>
        <position position="130"/>
    </location>
</feature>
<organism evidence="1 2">
    <name type="scientific">Scutellospora calospora</name>
    <dbReference type="NCBI Taxonomy" id="85575"/>
    <lineage>
        <taxon>Eukaryota</taxon>
        <taxon>Fungi</taxon>
        <taxon>Fungi incertae sedis</taxon>
        <taxon>Mucoromycota</taxon>
        <taxon>Glomeromycotina</taxon>
        <taxon>Glomeromycetes</taxon>
        <taxon>Diversisporales</taxon>
        <taxon>Gigasporaceae</taxon>
        <taxon>Scutellospora</taxon>
    </lineage>
</organism>
<evidence type="ECO:0000313" key="1">
    <source>
        <dbReference type="EMBL" id="CAG8556220.1"/>
    </source>
</evidence>
<proteinExistence type="predicted"/>